<organism evidence="5 6">
    <name type="scientific">Paenibacillus aceti</name>
    <dbReference type="NCBI Taxonomy" id="1820010"/>
    <lineage>
        <taxon>Bacteria</taxon>
        <taxon>Bacillati</taxon>
        <taxon>Bacillota</taxon>
        <taxon>Bacilli</taxon>
        <taxon>Bacillales</taxon>
        <taxon>Paenibacillaceae</taxon>
        <taxon>Paenibacillus</taxon>
    </lineage>
</organism>
<dbReference type="PANTHER" id="PTHR30363:SF44">
    <property type="entry name" value="AGA OPERON TRANSCRIPTIONAL REPRESSOR-RELATED"/>
    <property type="match status" value="1"/>
</dbReference>
<proteinExistence type="predicted"/>
<dbReference type="InterPro" id="IPR037171">
    <property type="entry name" value="NagB/RpiA_transferase-like"/>
</dbReference>
<dbReference type="PANTHER" id="PTHR30363">
    <property type="entry name" value="HTH-TYPE TRANSCRIPTIONAL REGULATOR SRLR-RELATED"/>
    <property type="match status" value="1"/>
</dbReference>
<dbReference type="Gene3D" id="1.10.10.10">
    <property type="entry name" value="Winged helix-like DNA-binding domain superfamily/Winged helix DNA-binding domain"/>
    <property type="match status" value="1"/>
</dbReference>
<dbReference type="SUPFAM" id="SSF46785">
    <property type="entry name" value="Winged helix' DNA-binding domain"/>
    <property type="match status" value="1"/>
</dbReference>
<feature type="domain" description="HTH deoR-type" evidence="4">
    <location>
        <begin position="3"/>
        <end position="58"/>
    </location>
</feature>
<dbReference type="PRINTS" id="PR00037">
    <property type="entry name" value="HTHLACR"/>
</dbReference>
<name>A0ABQ1VPU4_9BACL</name>
<dbReference type="InterPro" id="IPR036388">
    <property type="entry name" value="WH-like_DNA-bd_sf"/>
</dbReference>
<dbReference type="InterPro" id="IPR011991">
    <property type="entry name" value="ArsR-like_HTH"/>
</dbReference>
<keyword evidence="6" id="KW-1185">Reference proteome</keyword>
<dbReference type="InterPro" id="IPR001034">
    <property type="entry name" value="DeoR_HTH"/>
</dbReference>
<accession>A0ABQ1VPU4</accession>
<dbReference type="SMART" id="SM01134">
    <property type="entry name" value="DeoRC"/>
    <property type="match status" value="1"/>
</dbReference>
<dbReference type="SUPFAM" id="SSF100950">
    <property type="entry name" value="NagB/RpiA/CoA transferase-like"/>
    <property type="match status" value="1"/>
</dbReference>
<dbReference type="PROSITE" id="PS51000">
    <property type="entry name" value="HTH_DEOR_2"/>
    <property type="match status" value="1"/>
</dbReference>
<comment type="caution">
    <text evidence="5">The sequence shown here is derived from an EMBL/GenBank/DDBJ whole genome shotgun (WGS) entry which is preliminary data.</text>
</comment>
<dbReference type="Proteomes" id="UP000608420">
    <property type="component" value="Unassembled WGS sequence"/>
</dbReference>
<evidence type="ECO:0000256" key="3">
    <source>
        <dbReference type="ARBA" id="ARBA00023163"/>
    </source>
</evidence>
<dbReference type="InterPro" id="IPR014036">
    <property type="entry name" value="DeoR-like_C"/>
</dbReference>
<keyword evidence="2" id="KW-0238">DNA-binding</keyword>
<keyword evidence="3" id="KW-0804">Transcription</keyword>
<evidence type="ECO:0000259" key="4">
    <source>
        <dbReference type="PROSITE" id="PS51000"/>
    </source>
</evidence>
<gene>
    <name evidence="5" type="ORF">GCM10010913_01440</name>
</gene>
<keyword evidence="1" id="KW-0805">Transcription regulation</keyword>
<dbReference type="InterPro" id="IPR036390">
    <property type="entry name" value="WH_DNA-bd_sf"/>
</dbReference>
<protein>
    <submittedName>
        <fullName evidence="5">DeoR family transcriptional regulator</fullName>
    </submittedName>
</protein>
<dbReference type="Pfam" id="PF00455">
    <property type="entry name" value="DeoRC"/>
    <property type="match status" value="1"/>
</dbReference>
<reference evidence="6" key="1">
    <citation type="journal article" date="2019" name="Int. J. Syst. Evol. Microbiol.">
        <title>The Global Catalogue of Microorganisms (GCM) 10K type strain sequencing project: providing services to taxonomists for standard genome sequencing and annotation.</title>
        <authorList>
            <consortium name="The Broad Institute Genomics Platform"/>
            <consortium name="The Broad Institute Genome Sequencing Center for Infectious Disease"/>
            <person name="Wu L."/>
            <person name="Ma J."/>
        </authorList>
    </citation>
    <scope>NUCLEOTIDE SEQUENCE [LARGE SCALE GENOMIC DNA]</scope>
    <source>
        <strain evidence="6">CGMCC 1.15420</strain>
    </source>
</reference>
<dbReference type="EMBL" id="BMIW01000001">
    <property type="protein sequence ID" value="GGF83669.1"/>
    <property type="molecule type" value="Genomic_DNA"/>
</dbReference>
<evidence type="ECO:0000256" key="2">
    <source>
        <dbReference type="ARBA" id="ARBA00023125"/>
    </source>
</evidence>
<dbReference type="Pfam" id="PF08220">
    <property type="entry name" value="HTH_DeoR"/>
    <property type="match status" value="1"/>
</dbReference>
<dbReference type="RefSeq" id="WP_120462746.1">
    <property type="nucleotide sequence ID" value="NZ_BMIW01000001.1"/>
</dbReference>
<evidence type="ECO:0000313" key="5">
    <source>
        <dbReference type="EMBL" id="GGF83669.1"/>
    </source>
</evidence>
<sequence length="260" mass="29011">MNPIRRHEKIMEVLLMNKEVTVAELSERLQVTGKTIREDLSKLEEQGLIRRIHGGAILAQDDQFGILPSREPLAKNADAKVEIALEALRHINKHDIIALDGGSTTLEIARRLDNQPLTVVTNDVYIISELAAKDQILLVVPGGYRVRNMLAGSEATSYIRQLNIQKAFISTTGVHPEHGLSIYTGDLIDFKRALIDTARESFAVIDHHKFGQTALRTFASLDEISAIITDRGLKPETAQQYRDMGIRLLTSDYKHGESNP</sequence>
<dbReference type="InterPro" id="IPR050313">
    <property type="entry name" value="Carb_Metab_HTH_regulators"/>
</dbReference>
<evidence type="ECO:0000256" key="1">
    <source>
        <dbReference type="ARBA" id="ARBA00023015"/>
    </source>
</evidence>
<evidence type="ECO:0000313" key="6">
    <source>
        <dbReference type="Proteomes" id="UP000608420"/>
    </source>
</evidence>
<dbReference type="SMART" id="SM00420">
    <property type="entry name" value="HTH_DEOR"/>
    <property type="match status" value="1"/>
</dbReference>
<dbReference type="CDD" id="cd00090">
    <property type="entry name" value="HTH_ARSR"/>
    <property type="match status" value="1"/>
</dbReference>